<dbReference type="Pfam" id="PF13637">
    <property type="entry name" value="Ank_4"/>
    <property type="match status" value="2"/>
</dbReference>
<feature type="non-terminal residue" evidence="18">
    <location>
        <position position="2126"/>
    </location>
</feature>
<feature type="repeat" description="ANK" evidence="16">
    <location>
        <begin position="1351"/>
        <end position="1383"/>
    </location>
</feature>
<dbReference type="PANTHER" id="PTHR24198">
    <property type="entry name" value="ANKYRIN REPEAT AND PROTEIN KINASE DOMAIN-CONTAINING PROTEIN"/>
    <property type="match status" value="1"/>
</dbReference>
<feature type="repeat" description="ANK" evidence="16">
    <location>
        <begin position="1448"/>
        <end position="1480"/>
    </location>
</feature>
<evidence type="ECO:0000256" key="3">
    <source>
        <dbReference type="ARBA" id="ARBA00022483"/>
    </source>
</evidence>
<keyword evidence="17" id="KW-0175">Coiled coil</keyword>
<evidence type="ECO:0000256" key="14">
    <source>
        <dbReference type="ARBA" id="ARBA00049715"/>
    </source>
</evidence>
<evidence type="ECO:0000313" key="20">
    <source>
        <dbReference type="Proteomes" id="UP000887013"/>
    </source>
</evidence>
<evidence type="ECO:0000256" key="16">
    <source>
        <dbReference type="PROSITE-ProRule" id="PRU00023"/>
    </source>
</evidence>
<dbReference type="EMBL" id="BMAW01057545">
    <property type="protein sequence ID" value="GFT11608.1"/>
    <property type="molecule type" value="Genomic_DNA"/>
</dbReference>
<dbReference type="Pfam" id="PF13424">
    <property type="entry name" value="TPR_12"/>
    <property type="match status" value="2"/>
</dbReference>
<keyword evidence="6" id="KW-0800">Toxin</keyword>
<reference evidence="18" key="1">
    <citation type="submission" date="2020-08" db="EMBL/GenBank/DDBJ databases">
        <title>Multicomponent nature underlies the extraordinary mechanical properties of spider dragline silk.</title>
        <authorList>
            <person name="Kono N."/>
            <person name="Nakamura H."/>
            <person name="Mori M."/>
            <person name="Yoshida Y."/>
            <person name="Ohtoshi R."/>
            <person name="Malay A.D."/>
            <person name="Moran D.A.P."/>
            <person name="Tomita M."/>
            <person name="Numata K."/>
            <person name="Arakawa K."/>
        </authorList>
    </citation>
    <scope>NUCLEOTIDE SEQUENCE</scope>
</reference>
<evidence type="ECO:0000256" key="10">
    <source>
        <dbReference type="ARBA" id="ARBA00023043"/>
    </source>
</evidence>
<dbReference type="Gene3D" id="1.25.40.20">
    <property type="entry name" value="Ankyrin repeat-containing domain"/>
    <property type="match status" value="8"/>
</dbReference>
<proteinExistence type="inferred from homology"/>
<comment type="subunit">
    <text evidence="14">Homotetramer in membranes.</text>
</comment>
<feature type="repeat" description="ANK" evidence="16">
    <location>
        <begin position="1384"/>
        <end position="1416"/>
    </location>
</feature>
<comment type="caution">
    <text evidence="18">The sequence shown here is derived from an EMBL/GenBank/DDBJ whole genome shotgun (WGS) entry which is preliminary data.</text>
</comment>
<feature type="repeat" description="ANK" evidence="16">
    <location>
        <begin position="1220"/>
        <end position="1252"/>
    </location>
</feature>
<dbReference type="SMART" id="SM00248">
    <property type="entry name" value="ANK"/>
    <property type="match status" value="31"/>
</dbReference>
<dbReference type="PROSITE" id="PS50297">
    <property type="entry name" value="ANK_REP_REGION"/>
    <property type="match status" value="22"/>
</dbReference>
<feature type="repeat" description="ANK" evidence="16">
    <location>
        <begin position="957"/>
        <end position="985"/>
    </location>
</feature>
<dbReference type="InterPro" id="IPR019734">
    <property type="entry name" value="TPR_rpt"/>
</dbReference>
<organism evidence="18 20">
    <name type="scientific">Nephila pilipes</name>
    <name type="common">Giant wood spider</name>
    <name type="synonym">Nephila maculata</name>
    <dbReference type="NCBI Taxonomy" id="299642"/>
    <lineage>
        <taxon>Eukaryota</taxon>
        <taxon>Metazoa</taxon>
        <taxon>Ecdysozoa</taxon>
        <taxon>Arthropoda</taxon>
        <taxon>Chelicerata</taxon>
        <taxon>Arachnida</taxon>
        <taxon>Araneae</taxon>
        <taxon>Araneomorphae</taxon>
        <taxon>Entelegynae</taxon>
        <taxon>Araneoidea</taxon>
        <taxon>Nephilidae</taxon>
        <taxon>Nephila</taxon>
    </lineage>
</organism>
<feature type="repeat" description="ANK" evidence="16">
    <location>
        <begin position="1121"/>
        <end position="1153"/>
    </location>
</feature>
<keyword evidence="12" id="KW-1053">Target membrane</keyword>
<evidence type="ECO:0000313" key="19">
    <source>
        <dbReference type="EMBL" id="GFT11608.1"/>
    </source>
</evidence>
<dbReference type="InterPro" id="IPR002110">
    <property type="entry name" value="Ankyrin_rpt"/>
</dbReference>
<feature type="repeat" description="ANK" evidence="16">
    <location>
        <begin position="1022"/>
        <end position="1054"/>
    </location>
</feature>
<feature type="repeat" description="ANK" evidence="16">
    <location>
        <begin position="1648"/>
        <end position="1680"/>
    </location>
</feature>
<dbReference type="EMBL" id="BMAW01090496">
    <property type="protein sequence ID" value="GFS45156.1"/>
    <property type="molecule type" value="Genomic_DNA"/>
</dbReference>
<dbReference type="GO" id="GO:0006887">
    <property type="term" value="P:exocytosis"/>
    <property type="evidence" value="ECO:0007669"/>
    <property type="project" value="UniProtKB-KW"/>
</dbReference>
<feature type="repeat" description="ANK" evidence="16">
    <location>
        <begin position="1515"/>
        <end position="1547"/>
    </location>
</feature>
<dbReference type="PROSITE" id="PS50088">
    <property type="entry name" value="ANK_REPEAT"/>
    <property type="match status" value="23"/>
</dbReference>
<evidence type="ECO:0000256" key="8">
    <source>
        <dbReference type="ARBA" id="ARBA00022737"/>
    </source>
</evidence>
<feature type="repeat" description="ANK" evidence="16">
    <location>
        <begin position="1187"/>
        <end position="1219"/>
    </location>
</feature>
<feature type="repeat" description="ANK" evidence="16">
    <location>
        <begin position="1582"/>
        <end position="1614"/>
    </location>
</feature>
<dbReference type="PRINTS" id="PR01415">
    <property type="entry name" value="ANKYRIN"/>
</dbReference>
<feature type="repeat" description="ANK" evidence="16">
    <location>
        <begin position="1681"/>
        <end position="1713"/>
    </location>
</feature>
<feature type="repeat" description="ANK" evidence="16">
    <location>
        <begin position="1253"/>
        <end position="1285"/>
    </location>
</feature>
<feature type="repeat" description="ANK" evidence="16">
    <location>
        <begin position="1482"/>
        <end position="1514"/>
    </location>
</feature>
<feature type="repeat" description="ANK" evidence="16">
    <location>
        <begin position="1088"/>
        <end position="1120"/>
    </location>
</feature>
<sequence length="2126" mass="241812">MAGPSTGKICFNREYLKNDIKSVEKFIDTFHRCDELNAQNIYLQILLDVEKAVLNGNLRDLKSLNFYIDIICSVKPQTTLLLYYKDIQNPFLKSNVVILTCKHSHEKILKYLFSEECNLLINLSIKVNKNPLHPGDEDDECHNAYYYAIRSNNCELLETLIYKWPEDYFKKNEHQVDELLSRTYKELKLKSIDLSYEIQFCVETILINLRFYPESTQTKYPVIAKVINERIELMIESVNSLRSIYVDVDEDDQFLLITKFIAKNLFILKRQLKCTYSKLPWEEIEFCLIAFISSRMYYHEFNLICNSVLNKEKILSHLEKFCCCLKEEMNNIRHLEPKKLSALPRIKKTQIVDDIIKNTPLFEELYHDFYIIRDMYSLGKIKNCVDLLIPVDCASEEGRLVIMRTVQIIGEHLKNTLESPKLSDNTSELILIHLPKNTRQLISGLRNSISHSHSFTKRQELKEKADTEFYANIRNDIKKISVVVMEIMFKKMIEVIKMLLRKLINCSTLYDLRNVLNPLKCIKLEKNMLSDMLQNNSEIMIDEVQQLENLIEKLSNTVFEKTPYEKYLITEMKNIISYERSKLKDNKSDYVMGFLFFQTVLREIKLFKIDEYYLRGIKFRAQKTMEYLTSSIEKKSLKTIVELVIEFQSNIASRADLNTIYKMYELTHEIIVLVEFQIGNVRWLSELRNKLDNHKLIKADKDLTLEHKQSILKDIQIPDLKTVLCNLRNILQKNKLGVCLKDDFLSYKNNKNLQLIIEMLVLDVMCILSDSKNYLADNFLFLDNECPLLVGKNLRNHLAHENMLFDVLQFDCSLALIINALKIISEDVIEYHKPNDKLLSDDTLNFKARHEQELLIVNLQTNMFNAIANGDIDKFKLYIKKGADVKARSFNLRTALHFAAEGGNLNIVKFLLKENLSINDKDIDGQSPLHIASAFGHENVVRFFIKQLRANVVGHNLNVTPLHLAAKNGHENIIRILLKHKSNIERDFLGCHPLFYAVVHNQKAAVQFFLDRNIVDACVVLGGLTSLHIAAETGCLEVVNLLLKNGADINAKTDKQATALHLASLNGHIDIVKALIMIGAEINVHSHDGGTPLHNAVENGHENVVEILLEHGAKINVVYDNNLAPINFAAKYGYFGIIKTLIKFKANINNSTKSGETPLLMAAKNGHLEIVKFLCIKKASVYSKDIMGFTALHWSCLNGHIDIAKYLFQRGAKIGDTNMYNQTPLHLAAMKGHIEIVKFLILERNYLNNKDVTGCTALHLSSENEHLDIIKLLIRNGAIINIWNKKHISPLFLAIKNDNLKIMQLLIEEGADINLANYFGYKALHYGVSQGKKELVLHMIQHGADVNDLCHGQTPLHLAVEKNDIEMAEILIHNRADIDAENAPGLSLLCPAVRNNNKEMVKMLLKCGADINAEGCLPLATAINFGLNDIAEILLKNEEIDIDNYGIDGNSLLQIAAIRGNCFIVELLLEKGVSVDAVNLSDKISPLHCAADAGYVEIVKTLLNNKAKINVFRKDGLTPLHLASVKGHTSVVKLLLENGANANLADIENRNSVEFAVAHGKVEVVKLLLKEKHVHINDKGNDGFSLLHIAAQAGYLNIVTYLINQGADVNSQNDAGSKPIHIATREGHKDVVEFFIKCKFLNNYIGAFGQSLLHYAVLGGQSEILQFLIDLKFDVNVTDRNDCKPIHVAAISGDKNALEILLQHGAYYNATYKGMTPLQLAAEKNYLSCAQLLMLIKELFNAVKHSNLSEVEKCISEGVILNVISTDDVTPLHYACWKGYQDIVNILLKNKADPNAIGKDGSSPLHYAAKFNHFAIVKLLLLHGGIYNASSNNQKSPLNFTSNNDIKNLLQLLEECFRKVKNGDIKILTKLQKIKDAEIIRCVMNARNRENRTLVIAGIQSNFPKMKKLRSFFKDGMSFYIEKANDFCCKENYIEALPLLEKVLGKRKELFGEENLETLDTQQLLAEVLYKMQNYQKALQTFEFIYLKRKVLLGANHFDTLKTRESIGLVFHRLGKNEEAISIFREILPKQQDILGSNHSTVLQTQNDMALALNEIGEHEEALALYNKVLKALKRSLPTNHTLILVTKNNIALVLLNQGKLNEALRIFKDVYEDRKKILGANHSDT</sequence>
<dbReference type="InterPro" id="IPR036770">
    <property type="entry name" value="Ankyrin_rpt-contain_sf"/>
</dbReference>
<accession>A0A8X6MC24</accession>
<dbReference type="InterPro" id="IPR011990">
    <property type="entry name" value="TPR-like_helical_dom_sf"/>
</dbReference>
<evidence type="ECO:0000256" key="15">
    <source>
        <dbReference type="ARBA" id="ARBA00049811"/>
    </source>
</evidence>
<feature type="repeat" description="ANK" evidence="16">
    <location>
        <begin position="1767"/>
        <end position="1799"/>
    </location>
</feature>
<evidence type="ECO:0000256" key="11">
    <source>
        <dbReference type="ARBA" id="ARBA00023136"/>
    </source>
</evidence>
<keyword evidence="7" id="KW-0528">Neurotoxin</keyword>
<evidence type="ECO:0000256" key="9">
    <source>
        <dbReference type="ARBA" id="ARBA00023028"/>
    </source>
</evidence>
<evidence type="ECO:0000256" key="6">
    <source>
        <dbReference type="ARBA" id="ARBA00022656"/>
    </source>
</evidence>
<dbReference type="GO" id="GO:0044218">
    <property type="term" value="C:other organism cell membrane"/>
    <property type="evidence" value="ECO:0007669"/>
    <property type="project" value="UniProtKB-KW"/>
</dbReference>
<keyword evidence="20" id="KW-1185">Reference proteome</keyword>
<keyword evidence="10 16" id="KW-0040">ANK repeat</keyword>
<evidence type="ECO:0000256" key="13">
    <source>
        <dbReference type="ARBA" id="ARBA00049657"/>
    </source>
</evidence>
<evidence type="ECO:0000256" key="4">
    <source>
        <dbReference type="ARBA" id="ARBA00022525"/>
    </source>
</evidence>
<feature type="repeat" description="ANK" evidence="16">
    <location>
        <begin position="1319"/>
        <end position="1347"/>
    </location>
</feature>
<feature type="repeat" description="ANK" evidence="16">
    <location>
        <begin position="1055"/>
        <end position="1087"/>
    </location>
</feature>
<dbReference type="Gene3D" id="1.25.40.10">
    <property type="entry name" value="Tetratricopeptide repeat domain"/>
    <property type="match status" value="2"/>
</dbReference>
<dbReference type="Pfam" id="PF00023">
    <property type="entry name" value="Ank"/>
    <property type="match status" value="1"/>
</dbReference>
<evidence type="ECO:0000313" key="18">
    <source>
        <dbReference type="EMBL" id="GFS45156.1"/>
    </source>
</evidence>
<name>A0A8X6MC24_NEPPI</name>
<keyword evidence="9" id="KW-0638">Presynaptic neurotoxin</keyword>
<evidence type="ECO:0000256" key="5">
    <source>
        <dbReference type="ARBA" id="ARBA00022537"/>
    </source>
</evidence>
<feature type="repeat" description="ANK" evidence="16">
    <location>
        <begin position="924"/>
        <end position="946"/>
    </location>
</feature>
<feature type="coiled-coil region" evidence="17">
    <location>
        <begin position="530"/>
        <end position="557"/>
    </location>
</feature>
<feature type="repeat" description="ANK" evidence="16">
    <location>
        <begin position="891"/>
        <end position="923"/>
    </location>
</feature>
<gene>
    <name evidence="18" type="primary">ANKRD44_0</name>
    <name evidence="19" type="ORF">NPIL_203241</name>
    <name evidence="18" type="ORF">NPIL_659001</name>
</gene>
<comment type="similarity">
    <text evidence="13">Belongs to the cationic peptide 01 (latrotoxin) family. 03 (alpha-latrotoxin) subfamily.</text>
</comment>
<dbReference type="Pfam" id="PF12796">
    <property type="entry name" value="Ank_2"/>
    <property type="match status" value="8"/>
</dbReference>
<keyword evidence="5" id="KW-1052">Target cell membrane</keyword>
<keyword evidence="3" id="KW-0268">Exocytosis</keyword>
<feature type="repeat" description="ANK" evidence="16">
    <location>
        <begin position="1286"/>
        <end position="1318"/>
    </location>
</feature>
<keyword evidence="8" id="KW-0677">Repeat</keyword>
<dbReference type="GO" id="GO:0044231">
    <property type="term" value="C:host cell presynaptic membrane"/>
    <property type="evidence" value="ECO:0007669"/>
    <property type="project" value="UniProtKB-KW"/>
</dbReference>
<dbReference type="GO" id="GO:0090729">
    <property type="term" value="F:toxin activity"/>
    <property type="evidence" value="ECO:0007669"/>
    <property type="project" value="UniProtKB-KW"/>
</dbReference>
<evidence type="ECO:0000256" key="2">
    <source>
        <dbReference type="ARBA" id="ARBA00004613"/>
    </source>
</evidence>
<dbReference type="OrthoDB" id="6428268at2759"/>
<evidence type="ECO:0000256" key="1">
    <source>
        <dbReference type="ARBA" id="ARBA00004175"/>
    </source>
</evidence>
<keyword evidence="4" id="KW-0964">Secreted</keyword>
<evidence type="ECO:0000256" key="17">
    <source>
        <dbReference type="SAM" id="Coils"/>
    </source>
</evidence>
<feature type="repeat" description="ANK" evidence="16">
    <location>
        <begin position="1154"/>
        <end position="1186"/>
    </location>
</feature>
<comment type="subcellular location">
    <subcellularLocation>
        <location evidence="2">Secreted</location>
    </subcellularLocation>
    <subcellularLocation>
        <location evidence="1">Target cell membrane</location>
    </subcellularLocation>
</comment>
<dbReference type="PANTHER" id="PTHR24198:SF165">
    <property type="entry name" value="ANKYRIN REPEAT-CONTAINING PROTEIN-RELATED"/>
    <property type="match status" value="1"/>
</dbReference>
<evidence type="ECO:0000256" key="7">
    <source>
        <dbReference type="ARBA" id="ARBA00022699"/>
    </source>
</evidence>
<feature type="repeat" description="ANK" evidence="16">
    <location>
        <begin position="1800"/>
        <end position="1832"/>
    </location>
</feature>
<evidence type="ECO:0000256" key="12">
    <source>
        <dbReference type="ARBA" id="ARBA00023298"/>
    </source>
</evidence>
<protein>
    <recommendedName>
        <fullName evidence="15">Alpha-latrotoxin</fullName>
    </recommendedName>
</protein>
<dbReference type="Proteomes" id="UP000887013">
    <property type="component" value="Unassembled WGS sequence"/>
</dbReference>
<dbReference type="SUPFAM" id="SSF48452">
    <property type="entry name" value="TPR-like"/>
    <property type="match status" value="2"/>
</dbReference>
<dbReference type="SMART" id="SM00028">
    <property type="entry name" value="TPR"/>
    <property type="match status" value="5"/>
</dbReference>
<dbReference type="Pfam" id="PF13374">
    <property type="entry name" value="TPR_10"/>
    <property type="match status" value="1"/>
</dbReference>
<keyword evidence="11" id="KW-0472">Membrane</keyword>
<dbReference type="GO" id="GO:0005576">
    <property type="term" value="C:extracellular region"/>
    <property type="evidence" value="ECO:0007669"/>
    <property type="project" value="UniProtKB-SubCell"/>
</dbReference>
<dbReference type="SUPFAM" id="SSF48403">
    <property type="entry name" value="Ankyrin repeat"/>
    <property type="match status" value="3"/>
</dbReference>